<dbReference type="RefSeq" id="WP_050724655.1">
    <property type="nucleotide sequence ID" value="NZ_CP012332.1"/>
</dbReference>
<dbReference type="SUPFAM" id="SSF48452">
    <property type="entry name" value="TPR-like"/>
    <property type="match status" value="1"/>
</dbReference>
<dbReference type="Proteomes" id="UP000055590">
    <property type="component" value="Chromosome"/>
</dbReference>
<dbReference type="PROSITE" id="PS51257">
    <property type="entry name" value="PROKAR_LIPOPROTEIN"/>
    <property type="match status" value="1"/>
</dbReference>
<protein>
    <submittedName>
        <fullName evidence="3">TPR domain protein, putative component of TonB system</fullName>
    </submittedName>
</protein>
<dbReference type="KEGG" id="vin:AKJ08_0555"/>
<dbReference type="OrthoDB" id="5486787at2"/>
<dbReference type="Gene3D" id="1.25.40.10">
    <property type="entry name" value="Tetratricopeptide repeat domain"/>
    <property type="match status" value="1"/>
</dbReference>
<dbReference type="EMBL" id="CP012332">
    <property type="protein sequence ID" value="AKU90168.1"/>
    <property type="molecule type" value="Genomic_DNA"/>
</dbReference>
<keyword evidence="2" id="KW-0732">Signal</keyword>
<gene>
    <name evidence="3" type="ORF">AKJ08_0555</name>
</gene>
<evidence type="ECO:0000256" key="1">
    <source>
        <dbReference type="SAM" id="MobiDB-lite"/>
    </source>
</evidence>
<accession>A0A0K1P9F2</accession>
<dbReference type="InterPro" id="IPR011990">
    <property type="entry name" value="TPR-like_helical_dom_sf"/>
</dbReference>
<dbReference type="SMART" id="SM00028">
    <property type="entry name" value="TPR"/>
    <property type="match status" value="4"/>
</dbReference>
<organism evidence="3 4">
    <name type="scientific">Vulgatibacter incomptus</name>
    <dbReference type="NCBI Taxonomy" id="1391653"/>
    <lineage>
        <taxon>Bacteria</taxon>
        <taxon>Pseudomonadati</taxon>
        <taxon>Myxococcota</taxon>
        <taxon>Myxococcia</taxon>
        <taxon>Myxococcales</taxon>
        <taxon>Cystobacterineae</taxon>
        <taxon>Vulgatibacteraceae</taxon>
        <taxon>Vulgatibacter</taxon>
    </lineage>
</organism>
<feature type="signal peptide" evidence="2">
    <location>
        <begin position="1"/>
        <end position="20"/>
    </location>
</feature>
<feature type="chain" id="PRO_5005465325" evidence="2">
    <location>
        <begin position="21"/>
        <end position="372"/>
    </location>
</feature>
<dbReference type="InterPro" id="IPR019734">
    <property type="entry name" value="TPR_rpt"/>
</dbReference>
<name>A0A0K1P9F2_9BACT</name>
<feature type="region of interest" description="Disordered" evidence="1">
    <location>
        <begin position="347"/>
        <end position="372"/>
    </location>
</feature>
<evidence type="ECO:0000256" key="2">
    <source>
        <dbReference type="SAM" id="SignalP"/>
    </source>
</evidence>
<proteinExistence type="predicted"/>
<keyword evidence="4" id="KW-1185">Reference proteome</keyword>
<dbReference type="Pfam" id="PF13174">
    <property type="entry name" value="TPR_6"/>
    <property type="match status" value="2"/>
</dbReference>
<dbReference type="STRING" id="1391653.AKJ08_0555"/>
<sequence length="372" mass="41246">MIRRLAALSSIALLSAAGCAASSTALRPGDPAAAIQDEIEGFNEEELFACGAAAYQADDFVRAAACFSRLADRFPKSRRAHDAQYNAGVSYENLGAWQLALDRYRPLLKVPPPSDDLDVLWRVATCQYQLGEYDEAIALLEPVAARADLPAIDRIHARTHAAICKVEKGELSTAERDLRQALELYRRSSDGERIESYFPSQAQFFLGEIYRLHFSDAHLDDTDDAEKVRDQLEYKAQLLLSAQGHYLRTMRLGNPHWTTAAGQRVGGLYEELYDEMMEAPVPSNLDADQANLYRAMLRRKVRILVQKAISLYERTLAAAERSGVDTPFIAQTRESLDRMKRVLLADAARDEEDGVEEPPASATIPADADPGA</sequence>
<dbReference type="AlphaFoldDB" id="A0A0K1P9F2"/>
<evidence type="ECO:0000313" key="3">
    <source>
        <dbReference type="EMBL" id="AKU90168.1"/>
    </source>
</evidence>
<evidence type="ECO:0000313" key="4">
    <source>
        <dbReference type="Proteomes" id="UP000055590"/>
    </source>
</evidence>
<reference evidence="3 4" key="1">
    <citation type="submission" date="2015-08" db="EMBL/GenBank/DDBJ databases">
        <authorList>
            <person name="Babu N.S."/>
            <person name="Beckwith C.J."/>
            <person name="Beseler K.G."/>
            <person name="Brison A."/>
            <person name="Carone J.V."/>
            <person name="Caskin T.P."/>
            <person name="Diamond M."/>
            <person name="Durham M.E."/>
            <person name="Foxe J.M."/>
            <person name="Go M."/>
            <person name="Henderson B.A."/>
            <person name="Jones I.B."/>
            <person name="McGettigan J.A."/>
            <person name="Micheletti S.J."/>
            <person name="Nasrallah M.E."/>
            <person name="Ortiz D."/>
            <person name="Piller C.R."/>
            <person name="Privatt S.R."/>
            <person name="Schneider S.L."/>
            <person name="Sharp S."/>
            <person name="Smith T.C."/>
            <person name="Stanton J.D."/>
            <person name="Ullery H.E."/>
            <person name="Wilson R.J."/>
            <person name="Serrano M.G."/>
            <person name="Buck G."/>
            <person name="Lee V."/>
            <person name="Wang Y."/>
            <person name="Carvalho R."/>
            <person name="Voegtly L."/>
            <person name="Shi R."/>
            <person name="Duckworth R."/>
            <person name="Johnson A."/>
            <person name="Loviza R."/>
            <person name="Walstead R."/>
            <person name="Shah Z."/>
            <person name="Kiflezghi M."/>
            <person name="Wade K."/>
            <person name="Ball S.L."/>
            <person name="Bradley K.W."/>
            <person name="Asai D.J."/>
            <person name="Bowman C.A."/>
            <person name="Russell D.A."/>
            <person name="Pope W.H."/>
            <person name="Jacobs-Sera D."/>
            <person name="Hendrix R.W."/>
            <person name="Hatfull G.F."/>
        </authorList>
    </citation>
    <scope>NUCLEOTIDE SEQUENCE [LARGE SCALE GENOMIC DNA]</scope>
    <source>
        <strain evidence="3 4">DSM 27710</strain>
    </source>
</reference>